<dbReference type="InterPro" id="IPR051559">
    <property type="entry name" value="HIF_prolyl_hydroxylases"/>
</dbReference>
<comment type="cofactor">
    <cofactor evidence="1">
        <name>L-ascorbate</name>
        <dbReference type="ChEBI" id="CHEBI:38290"/>
    </cofactor>
</comment>
<dbReference type="GO" id="GO:0031543">
    <property type="term" value="F:peptidyl-proline dioxygenase activity"/>
    <property type="evidence" value="ECO:0007669"/>
    <property type="project" value="TreeGrafter"/>
</dbReference>
<keyword evidence="4" id="KW-0560">Oxidoreductase</keyword>
<dbReference type="InterPro" id="IPR006620">
    <property type="entry name" value="Pro_4_hyd_alph"/>
</dbReference>
<keyword evidence="2" id="KW-0847">Vitamin C</keyword>
<accession>A0A3B7MWZ5</accession>
<evidence type="ECO:0000313" key="7">
    <source>
        <dbReference type="Proteomes" id="UP000263900"/>
    </source>
</evidence>
<evidence type="ECO:0000259" key="5">
    <source>
        <dbReference type="SMART" id="SM00702"/>
    </source>
</evidence>
<evidence type="ECO:0000256" key="4">
    <source>
        <dbReference type="ARBA" id="ARBA00023002"/>
    </source>
</evidence>
<keyword evidence="7" id="KW-1185">Reference proteome</keyword>
<evidence type="ECO:0000313" key="6">
    <source>
        <dbReference type="EMBL" id="AXY77993.1"/>
    </source>
</evidence>
<evidence type="ECO:0000256" key="2">
    <source>
        <dbReference type="ARBA" id="ARBA00022896"/>
    </source>
</evidence>
<dbReference type="GO" id="GO:0071456">
    <property type="term" value="P:cellular response to hypoxia"/>
    <property type="evidence" value="ECO:0007669"/>
    <property type="project" value="TreeGrafter"/>
</dbReference>
<dbReference type="Pfam" id="PF13640">
    <property type="entry name" value="2OG-FeII_Oxy_3"/>
    <property type="match status" value="1"/>
</dbReference>
<organism evidence="6 7">
    <name type="scientific">Paraflavitalea soli</name>
    <dbReference type="NCBI Taxonomy" id="2315862"/>
    <lineage>
        <taxon>Bacteria</taxon>
        <taxon>Pseudomonadati</taxon>
        <taxon>Bacteroidota</taxon>
        <taxon>Chitinophagia</taxon>
        <taxon>Chitinophagales</taxon>
        <taxon>Chitinophagaceae</taxon>
        <taxon>Paraflavitalea</taxon>
    </lineage>
</organism>
<dbReference type="GO" id="GO:0008198">
    <property type="term" value="F:ferrous iron binding"/>
    <property type="evidence" value="ECO:0007669"/>
    <property type="project" value="TreeGrafter"/>
</dbReference>
<sequence>MNDKFEALIDSFMGNGIGLCEHFLTQELADHLQQNLLNLDGDQKMYAAGIGNSVVKDHTQKKRGDKIYWLDKKNKDIHELAFLDQVEQFIDYLNRTCYTGINAYEFHYALYETGSQYHRHKDQFQNNQDRKFSLINYLNTGWEEKDGGELIIYTADSSQKILPTMGRAVFFKSSELEHEVSLASRPRMSITGWLKSV</sequence>
<dbReference type="RefSeq" id="WP_119053866.1">
    <property type="nucleotide sequence ID" value="NZ_CP032157.1"/>
</dbReference>
<evidence type="ECO:0000256" key="1">
    <source>
        <dbReference type="ARBA" id="ARBA00001961"/>
    </source>
</evidence>
<dbReference type="PANTHER" id="PTHR12907">
    <property type="entry name" value="EGL NINE HOMOLOG-RELATED"/>
    <property type="match status" value="1"/>
</dbReference>
<name>A0A3B7MWZ5_9BACT</name>
<dbReference type="OrthoDB" id="9783171at2"/>
<dbReference type="KEGG" id="pseg:D3H65_30125"/>
<feature type="domain" description="Prolyl 4-hydroxylase alpha subunit" evidence="5">
    <location>
        <begin position="15"/>
        <end position="195"/>
    </location>
</feature>
<keyword evidence="3" id="KW-0223">Dioxygenase</keyword>
<reference evidence="6 7" key="1">
    <citation type="submission" date="2018-09" db="EMBL/GenBank/DDBJ databases">
        <title>Genome sequencing of strain 6GH32-13.</title>
        <authorList>
            <person name="Weon H.-Y."/>
            <person name="Heo J."/>
            <person name="Kwon S.-W."/>
        </authorList>
    </citation>
    <scope>NUCLEOTIDE SEQUENCE [LARGE SCALE GENOMIC DNA]</scope>
    <source>
        <strain evidence="6 7">5GH32-13</strain>
    </source>
</reference>
<gene>
    <name evidence="6" type="ORF">D3H65_30125</name>
</gene>
<protein>
    <submittedName>
        <fullName evidence="6">2OG-Fe(II) oxygenase</fullName>
    </submittedName>
</protein>
<dbReference type="Gene3D" id="2.60.120.620">
    <property type="entry name" value="q2cbj1_9rhob like domain"/>
    <property type="match status" value="1"/>
</dbReference>
<dbReference type="EMBL" id="CP032157">
    <property type="protein sequence ID" value="AXY77993.1"/>
    <property type="molecule type" value="Genomic_DNA"/>
</dbReference>
<dbReference type="InterPro" id="IPR044862">
    <property type="entry name" value="Pro_4_hyd_alph_FE2OG_OXY"/>
</dbReference>
<proteinExistence type="predicted"/>
<dbReference type="SMART" id="SM00702">
    <property type="entry name" value="P4Hc"/>
    <property type="match status" value="1"/>
</dbReference>
<dbReference type="AlphaFoldDB" id="A0A3B7MWZ5"/>
<evidence type="ECO:0000256" key="3">
    <source>
        <dbReference type="ARBA" id="ARBA00022964"/>
    </source>
</evidence>
<dbReference type="GO" id="GO:0031418">
    <property type="term" value="F:L-ascorbic acid binding"/>
    <property type="evidence" value="ECO:0007669"/>
    <property type="project" value="UniProtKB-KW"/>
</dbReference>
<dbReference type="Proteomes" id="UP000263900">
    <property type="component" value="Chromosome"/>
</dbReference>
<dbReference type="PANTHER" id="PTHR12907:SF26">
    <property type="entry name" value="HIF PROLYL HYDROXYLASE, ISOFORM C"/>
    <property type="match status" value="1"/>
</dbReference>